<name>A0A124E7X7_MYCTH</name>
<accession>A0A124E7X7</accession>
<dbReference type="InterPro" id="IPR023214">
    <property type="entry name" value="HAD_sf"/>
</dbReference>
<dbReference type="InterPro" id="IPR006385">
    <property type="entry name" value="HAD_hydro_SerB1"/>
</dbReference>
<dbReference type="PANTHER" id="PTHR10434">
    <property type="entry name" value="1-ACYL-SN-GLYCEROL-3-PHOSPHATE ACYLTRANSFERASE"/>
    <property type="match status" value="1"/>
</dbReference>
<evidence type="ECO:0000256" key="7">
    <source>
        <dbReference type="ARBA" id="ARBA00023315"/>
    </source>
</evidence>
<evidence type="ECO:0000256" key="5">
    <source>
        <dbReference type="ARBA" id="ARBA00022801"/>
    </source>
</evidence>
<reference evidence="12" key="2">
    <citation type="submission" date="2016-02" db="EMBL/GenBank/DDBJ databases">
        <title>Draft genome sequence of five rapidly growing Mycobacterium species.</title>
        <authorList>
            <person name="Katahira K."/>
            <person name="Gotou Y."/>
            <person name="Iida K."/>
            <person name="Ogura Y."/>
            <person name="Hayashi T."/>
        </authorList>
    </citation>
    <scope>NUCLEOTIDE SEQUENCE [LARGE SCALE GENOMIC DNA]</scope>
    <source>
        <strain evidence="12">JCM6362</strain>
    </source>
</reference>
<keyword evidence="11" id="KW-0812">Transmembrane</keyword>
<protein>
    <recommendedName>
        <fullName evidence="8">1-acyl-sn-glycerol-3-phosphate acyltransferase</fullName>
        <ecNumber evidence="8">2.3.1.51</ecNumber>
    </recommendedName>
</protein>
<comment type="similarity">
    <text evidence="1 8">Belongs to the 1-acyl-sn-glycerol-3-phosphate acyltransferase family.</text>
</comment>
<dbReference type="Pfam" id="PF12710">
    <property type="entry name" value="HAD"/>
    <property type="match status" value="1"/>
</dbReference>
<feature type="compositionally biased region" description="Basic and acidic residues" evidence="9">
    <location>
        <begin position="1"/>
        <end position="17"/>
    </location>
</feature>
<evidence type="ECO:0000256" key="6">
    <source>
        <dbReference type="ARBA" id="ARBA00022842"/>
    </source>
</evidence>
<dbReference type="EC" id="2.3.1.51" evidence="8"/>
<keyword evidence="5" id="KW-0378">Hydrolase</keyword>
<dbReference type="CDD" id="cd02612">
    <property type="entry name" value="HAD_PGPPase"/>
    <property type="match status" value="1"/>
</dbReference>
<keyword evidence="6" id="KW-0460">Magnesium</keyword>
<dbReference type="GO" id="GO:0003841">
    <property type="term" value="F:1-acylglycerol-3-phosphate O-acyltransferase activity"/>
    <property type="evidence" value="ECO:0007669"/>
    <property type="project" value="UniProtKB-UniRule"/>
</dbReference>
<dbReference type="Gene3D" id="1.20.1440.100">
    <property type="entry name" value="SG protein - dephosphorylation function"/>
    <property type="match status" value="1"/>
</dbReference>
<keyword evidence="11" id="KW-0472">Membrane</keyword>
<feature type="domain" description="Phospholipid/glycerol acyltransferase" evidence="10">
    <location>
        <begin position="324"/>
        <end position="438"/>
    </location>
</feature>
<dbReference type="Pfam" id="PF01553">
    <property type="entry name" value="Acyltransferase"/>
    <property type="match status" value="1"/>
</dbReference>
<dbReference type="PANTHER" id="PTHR10434:SF66">
    <property type="entry name" value="PHOSPHOLIPID_GLYCEROL ACYLTRANSFERASE DOMAIN-CONTAINING PROTEIN"/>
    <property type="match status" value="1"/>
</dbReference>
<evidence type="ECO:0000256" key="3">
    <source>
        <dbReference type="ARBA" id="ARBA00022679"/>
    </source>
</evidence>
<evidence type="ECO:0000256" key="1">
    <source>
        <dbReference type="ARBA" id="ARBA00008655"/>
    </source>
</evidence>
<reference evidence="11 12" key="1">
    <citation type="journal article" date="2016" name="Genome Announc.">
        <title>Draft Genome Sequences of Five Rapidly Growing Mycobacterium Species, M. thermoresistibile, M. fortuitum subsp. acetamidolyticum, M. canariasense, M. brisbanense, and M. novocastrense.</title>
        <authorList>
            <person name="Katahira K."/>
            <person name="Ogura Y."/>
            <person name="Gotoh Y."/>
            <person name="Hayashi T."/>
        </authorList>
    </citation>
    <scope>NUCLEOTIDE SEQUENCE [LARGE SCALE GENOMIC DNA]</scope>
    <source>
        <strain evidence="11 12">JCM6362</strain>
    </source>
</reference>
<evidence type="ECO:0000256" key="2">
    <source>
        <dbReference type="ARBA" id="ARBA00009184"/>
    </source>
</evidence>
<dbReference type="GO" id="GO:0016020">
    <property type="term" value="C:membrane"/>
    <property type="evidence" value="ECO:0007669"/>
    <property type="project" value="InterPro"/>
</dbReference>
<dbReference type="SUPFAM" id="SSF69593">
    <property type="entry name" value="Glycerol-3-phosphate (1)-acyltransferase"/>
    <property type="match status" value="1"/>
</dbReference>
<dbReference type="NCBIfam" id="TIGR01488">
    <property type="entry name" value="HAD-SF-IB"/>
    <property type="match status" value="1"/>
</dbReference>
<dbReference type="EMBL" id="BCTB01000004">
    <property type="protein sequence ID" value="GAT13941.1"/>
    <property type="molecule type" value="Genomic_DNA"/>
</dbReference>
<keyword evidence="3 8" id="KW-0808">Transferase</keyword>
<dbReference type="GO" id="GO:0006654">
    <property type="term" value="P:phosphatidic acid biosynthetic process"/>
    <property type="evidence" value="ECO:0007669"/>
    <property type="project" value="TreeGrafter"/>
</dbReference>
<keyword evidence="8" id="KW-0444">Lipid biosynthesis</keyword>
<keyword evidence="4" id="KW-0479">Metal-binding</keyword>
<dbReference type="NCBIfam" id="TIGR01490">
    <property type="entry name" value="HAD-SF-IB-hyp1"/>
    <property type="match status" value="1"/>
</dbReference>
<sequence>MTAEDRRAERDEEERTLRLPGSVAEIEASPPGPEIGAFFDLDGTLVAGFTGVIMTRERLRRRELSVGEFIGLVQAGLNHQLGRAEFEDLIGRGARMLRGSSLSDIDELAERLFVQKIQNRIYPEMRELVRAHQARGHTVVLSSSALTVQVEPVARYLGIENILSNKFEVDENGCITGEVNRPIIWGPGKARAVQAFAAERGIDLSRSYFYADGDEDVALMYLVGNPRPTNPAGKMASVAAKRGWPILRFTSRRGSNPVSQVRTAVGVASLLPVAAGAVGVGLLSRSRRAGVNFLTSVWGKLLLAATGVELNVLGEENLTAERPAVFIFNHRNQVDPVIAGRLVKDNFTMVGKKELADDPLLGMLGKVMDVAFIDRSDPTAAVEGLRKVEELAAKGVSILIAPEGTRVDTNEVGPFKKGAFRIAMATGIPIVPIVIRNAEVVAARNSTTFNPGKVDVVVYPPIPVDDWTVEELPERIAEVRQLYLDTLKAWPRKHLPLPELYTRPRGPAKKAPVKKSQAKKTQAKKTPVKKTQAKKAQAKKAQAGKSADHPPGLGTQERS</sequence>
<evidence type="ECO:0000313" key="11">
    <source>
        <dbReference type="EMBL" id="GAT13941.1"/>
    </source>
</evidence>
<evidence type="ECO:0000256" key="4">
    <source>
        <dbReference type="ARBA" id="ARBA00022723"/>
    </source>
</evidence>
<evidence type="ECO:0000256" key="9">
    <source>
        <dbReference type="SAM" id="MobiDB-lite"/>
    </source>
</evidence>
<keyword evidence="8" id="KW-0594">Phospholipid biosynthesis</keyword>
<dbReference type="FunFam" id="3.40.50.1000:FF:000025">
    <property type="entry name" value="HAD hydrolase, family IB"/>
    <property type="match status" value="1"/>
</dbReference>
<feature type="region of interest" description="Disordered" evidence="9">
    <location>
        <begin position="497"/>
        <end position="559"/>
    </location>
</feature>
<dbReference type="SMART" id="SM00563">
    <property type="entry name" value="PlsC"/>
    <property type="match status" value="1"/>
</dbReference>
<dbReference type="AlphaFoldDB" id="A0A124E7X7"/>
<comment type="domain">
    <text evidence="8">The HXXXXD motif is essential for acyltransferase activity and may constitute the binding site for the phosphate moiety of the glycerol-3-phosphate.</text>
</comment>
<dbReference type="InterPro" id="IPR036412">
    <property type="entry name" value="HAD-like_sf"/>
</dbReference>
<evidence type="ECO:0000256" key="8">
    <source>
        <dbReference type="RuleBase" id="RU361267"/>
    </source>
</evidence>
<feature type="compositionally biased region" description="Basic residues" evidence="9">
    <location>
        <begin position="506"/>
        <end position="538"/>
    </location>
</feature>
<dbReference type="CDD" id="cd07989">
    <property type="entry name" value="LPLAT_AGPAT-like"/>
    <property type="match status" value="1"/>
</dbReference>
<comment type="similarity">
    <text evidence="2">Belongs to the HAD-like hydrolase superfamily. SerB family.</text>
</comment>
<evidence type="ECO:0000259" key="10">
    <source>
        <dbReference type="SMART" id="SM00563"/>
    </source>
</evidence>
<keyword evidence="8" id="KW-0443">Lipid metabolism</keyword>
<dbReference type="SUPFAM" id="SSF56784">
    <property type="entry name" value="HAD-like"/>
    <property type="match status" value="1"/>
</dbReference>
<dbReference type="InterPro" id="IPR002123">
    <property type="entry name" value="Plipid/glycerol_acylTrfase"/>
</dbReference>
<dbReference type="GO" id="GO:0046872">
    <property type="term" value="F:metal ion binding"/>
    <property type="evidence" value="ECO:0007669"/>
    <property type="project" value="UniProtKB-KW"/>
</dbReference>
<dbReference type="NCBIfam" id="TIGR00530">
    <property type="entry name" value="AGP_acyltrn"/>
    <property type="match status" value="1"/>
</dbReference>
<dbReference type="RefSeq" id="WP_003927001.1">
    <property type="nucleotide sequence ID" value="NZ_BCTB01000004.1"/>
</dbReference>
<keyword evidence="7 8" id="KW-0012">Acyltransferase</keyword>
<dbReference type="STRING" id="1797.RMCT_0912"/>
<dbReference type="Gene3D" id="3.40.50.1000">
    <property type="entry name" value="HAD superfamily/HAD-like"/>
    <property type="match status" value="1"/>
</dbReference>
<evidence type="ECO:0000313" key="12">
    <source>
        <dbReference type="Proteomes" id="UP000069654"/>
    </source>
</evidence>
<dbReference type="Proteomes" id="UP000069654">
    <property type="component" value="Unassembled WGS sequence"/>
</dbReference>
<dbReference type="InterPro" id="IPR004552">
    <property type="entry name" value="AGP_acyltrans"/>
</dbReference>
<proteinExistence type="inferred from homology"/>
<feature type="region of interest" description="Disordered" evidence="9">
    <location>
        <begin position="1"/>
        <end position="31"/>
    </location>
</feature>
<comment type="catalytic activity">
    <reaction evidence="8">
        <text>a 1-acyl-sn-glycero-3-phosphate + an acyl-CoA = a 1,2-diacyl-sn-glycero-3-phosphate + CoA</text>
        <dbReference type="Rhea" id="RHEA:19709"/>
        <dbReference type="ChEBI" id="CHEBI:57287"/>
        <dbReference type="ChEBI" id="CHEBI:57970"/>
        <dbReference type="ChEBI" id="CHEBI:58342"/>
        <dbReference type="ChEBI" id="CHEBI:58608"/>
        <dbReference type="EC" id="2.3.1.51"/>
    </reaction>
</comment>
<keyword evidence="8" id="KW-1208">Phospholipid metabolism</keyword>
<dbReference type="OrthoDB" id="25607at2"/>
<dbReference type="GO" id="GO:0016787">
    <property type="term" value="F:hydrolase activity"/>
    <property type="evidence" value="ECO:0007669"/>
    <property type="project" value="UniProtKB-KW"/>
</dbReference>
<organism evidence="11 12">
    <name type="scientific">Mycolicibacterium thermoresistibile</name>
    <name type="common">Mycobacterium thermoresistibile</name>
    <dbReference type="NCBI Taxonomy" id="1797"/>
    <lineage>
        <taxon>Bacteria</taxon>
        <taxon>Bacillati</taxon>
        <taxon>Actinomycetota</taxon>
        <taxon>Actinomycetes</taxon>
        <taxon>Mycobacteriales</taxon>
        <taxon>Mycobacteriaceae</taxon>
        <taxon>Mycolicibacterium</taxon>
    </lineage>
</organism>
<comment type="caution">
    <text evidence="11">The sequence shown here is derived from an EMBL/GenBank/DDBJ whole genome shotgun (WGS) entry which is preliminary data.</text>
</comment>
<gene>
    <name evidence="11" type="ORF">RMCT_0912</name>
</gene>
<dbReference type="OMA" id="PIIWGPG"/>